<proteinExistence type="predicted"/>
<reference evidence="1 2" key="1">
    <citation type="submission" date="2019-04" db="EMBL/GenBank/DDBJ databases">
        <title>Sphingobacterium olei sp. nov., isolated from oil-contaminated soil.</title>
        <authorList>
            <person name="Liu B."/>
        </authorList>
    </citation>
    <scope>NUCLEOTIDE SEQUENCE [LARGE SCALE GENOMIC DNA]</scope>
    <source>
        <strain evidence="1 2">Y3L14</strain>
    </source>
</reference>
<organism evidence="1 2">
    <name type="scientific">Sphingobacterium alkalisoli</name>
    <dbReference type="NCBI Taxonomy" id="1874115"/>
    <lineage>
        <taxon>Bacteria</taxon>
        <taxon>Pseudomonadati</taxon>
        <taxon>Bacteroidota</taxon>
        <taxon>Sphingobacteriia</taxon>
        <taxon>Sphingobacteriales</taxon>
        <taxon>Sphingobacteriaceae</taxon>
        <taxon>Sphingobacterium</taxon>
    </lineage>
</organism>
<evidence type="ECO:0000313" key="1">
    <source>
        <dbReference type="EMBL" id="TJY62406.1"/>
    </source>
</evidence>
<dbReference type="Proteomes" id="UP000309872">
    <property type="component" value="Unassembled WGS sequence"/>
</dbReference>
<dbReference type="GO" id="GO:0016874">
    <property type="term" value="F:ligase activity"/>
    <property type="evidence" value="ECO:0007669"/>
    <property type="project" value="UniProtKB-KW"/>
</dbReference>
<gene>
    <name evidence="1" type="ORF">FAZ19_20295</name>
</gene>
<dbReference type="AlphaFoldDB" id="A0A4U0GU49"/>
<name>A0A4U0GU49_9SPHI</name>
<accession>A0A4U0GU49</accession>
<dbReference type="EMBL" id="SUKA01000008">
    <property type="protein sequence ID" value="TJY62406.1"/>
    <property type="molecule type" value="Genomic_DNA"/>
</dbReference>
<dbReference type="Pfam" id="PF13563">
    <property type="entry name" value="2_5_RNA_ligase2"/>
    <property type="match status" value="1"/>
</dbReference>
<keyword evidence="1" id="KW-0436">Ligase</keyword>
<protein>
    <submittedName>
        <fullName evidence="1">2'-5' RNA ligase family protein</fullName>
    </submittedName>
</protein>
<dbReference type="Gene3D" id="3.90.1140.10">
    <property type="entry name" value="Cyclic phosphodiesterase"/>
    <property type="match status" value="1"/>
</dbReference>
<sequence length="186" mass="22001">MKYSLVIHPSVDFIDYVKDLKKQLEEKIGWYASVNSLAHISVCEFESDEINVEKIKEKLAHLAGFEKAQYIYLSDFNNYRQHTFYIQPSLYSKAYLKDIFRRVIHQLKLYIPELNEKGADPHVTIARKLDEDKMIIAKKLFTHIDKSFFCDGFSLRKFNADKGQYEIIQTFPFENKNREEGQLSLF</sequence>
<dbReference type="InterPro" id="IPR009097">
    <property type="entry name" value="Cyclic_Pdiesterase"/>
</dbReference>
<dbReference type="SUPFAM" id="SSF55144">
    <property type="entry name" value="LigT-like"/>
    <property type="match status" value="1"/>
</dbReference>
<comment type="caution">
    <text evidence="1">The sequence shown here is derived from an EMBL/GenBank/DDBJ whole genome shotgun (WGS) entry which is preliminary data.</text>
</comment>
<dbReference type="RefSeq" id="WP_136822604.1">
    <property type="nucleotide sequence ID" value="NZ_BMJX01000008.1"/>
</dbReference>
<keyword evidence="2" id="KW-1185">Reference proteome</keyword>
<dbReference type="OrthoDB" id="980044at2"/>
<evidence type="ECO:0000313" key="2">
    <source>
        <dbReference type="Proteomes" id="UP000309872"/>
    </source>
</evidence>